<dbReference type="GO" id="GO:0007051">
    <property type="term" value="P:spindle organization"/>
    <property type="evidence" value="ECO:0007669"/>
    <property type="project" value="TreeGrafter"/>
</dbReference>
<feature type="region of interest" description="Disordered" evidence="6">
    <location>
        <begin position="345"/>
        <end position="384"/>
    </location>
</feature>
<evidence type="ECO:0000313" key="9">
    <source>
        <dbReference type="EMBL" id="KAF4032283.1"/>
    </source>
</evidence>
<dbReference type="InterPro" id="IPR000048">
    <property type="entry name" value="IQ_motif_EF-hand-BS"/>
</dbReference>
<dbReference type="InterPro" id="IPR036020">
    <property type="entry name" value="WW_dom_sf"/>
</dbReference>
<dbReference type="Pfam" id="PF00397">
    <property type="entry name" value="WW"/>
    <property type="match status" value="1"/>
</dbReference>
<keyword evidence="3" id="KW-0677">Repeat</keyword>
<organism evidence="9 10">
    <name type="scientific">Phytophthora infestans</name>
    <name type="common">Potato late blight agent</name>
    <name type="synonym">Botrytis infestans</name>
    <dbReference type="NCBI Taxonomy" id="4787"/>
    <lineage>
        <taxon>Eukaryota</taxon>
        <taxon>Sar</taxon>
        <taxon>Stramenopiles</taxon>
        <taxon>Oomycota</taxon>
        <taxon>Peronosporomycetes</taxon>
        <taxon>Peronosporales</taxon>
        <taxon>Peronosporaceae</taxon>
        <taxon>Phytophthora</taxon>
    </lineage>
</organism>
<dbReference type="InterPro" id="IPR001202">
    <property type="entry name" value="WW_dom"/>
</dbReference>
<dbReference type="Pfam" id="PF07802">
    <property type="entry name" value="GCK"/>
    <property type="match status" value="1"/>
</dbReference>
<feature type="domain" description="WW" evidence="8">
    <location>
        <begin position="1473"/>
        <end position="1501"/>
    </location>
</feature>
<feature type="signal peptide" evidence="7">
    <location>
        <begin position="1"/>
        <end position="27"/>
    </location>
</feature>
<evidence type="ECO:0000313" key="10">
    <source>
        <dbReference type="Proteomes" id="UP000602510"/>
    </source>
</evidence>
<keyword evidence="2" id="KW-0963">Cytoplasm</keyword>
<evidence type="ECO:0000256" key="4">
    <source>
        <dbReference type="ARBA" id="ARBA00022860"/>
    </source>
</evidence>
<dbReference type="GO" id="GO:0005737">
    <property type="term" value="C:cytoplasm"/>
    <property type="evidence" value="ECO:0007669"/>
    <property type="project" value="UniProtKB-SubCell"/>
</dbReference>
<dbReference type="Gene3D" id="1.20.5.190">
    <property type="match status" value="5"/>
</dbReference>
<dbReference type="PANTHER" id="PTHR22706:SF1">
    <property type="entry name" value="ASSEMBLY FACTOR FOR SPINDLE MICROTUBULES"/>
    <property type="match status" value="1"/>
</dbReference>
<name>A0A833W728_PHYIN</name>
<evidence type="ECO:0000256" key="1">
    <source>
        <dbReference type="ARBA" id="ARBA00004496"/>
    </source>
</evidence>
<proteinExistence type="predicted"/>
<dbReference type="PANTHER" id="PTHR22706">
    <property type="entry name" value="ASSEMBLY FACTOR FOR SPINDLE MICROTUBULES"/>
    <property type="match status" value="1"/>
</dbReference>
<dbReference type="PROSITE" id="PS50020">
    <property type="entry name" value="WW_DOMAIN_2"/>
    <property type="match status" value="2"/>
</dbReference>
<gene>
    <name evidence="9" type="ORF">GN244_ATG15864</name>
</gene>
<accession>A0A833W728</accession>
<evidence type="ECO:0000256" key="5">
    <source>
        <dbReference type="SAM" id="Coils"/>
    </source>
</evidence>
<feature type="domain" description="WW" evidence="8">
    <location>
        <begin position="1423"/>
        <end position="1457"/>
    </location>
</feature>
<keyword evidence="7" id="KW-0732">Signal</keyword>
<feature type="chain" id="PRO_5032426714" evidence="7">
    <location>
        <begin position="28"/>
        <end position="1594"/>
    </location>
</feature>
<evidence type="ECO:0000256" key="6">
    <source>
        <dbReference type="SAM" id="MobiDB-lite"/>
    </source>
</evidence>
<dbReference type="Gene3D" id="3.40.1440.10">
    <property type="entry name" value="GIY-YIG endonuclease"/>
    <property type="match status" value="1"/>
</dbReference>
<dbReference type="GO" id="GO:0005516">
    <property type="term" value="F:calmodulin binding"/>
    <property type="evidence" value="ECO:0007669"/>
    <property type="project" value="UniProtKB-KW"/>
</dbReference>
<evidence type="ECO:0000259" key="8">
    <source>
        <dbReference type="PROSITE" id="PS50020"/>
    </source>
</evidence>
<keyword evidence="10" id="KW-1185">Reference proteome</keyword>
<dbReference type="Gene3D" id="2.20.70.10">
    <property type="match status" value="2"/>
</dbReference>
<dbReference type="EMBL" id="WSZM01000502">
    <property type="protein sequence ID" value="KAF4032283.1"/>
    <property type="molecule type" value="Genomic_DNA"/>
</dbReference>
<dbReference type="GO" id="GO:0051295">
    <property type="term" value="P:establishment of meiotic spindle localization"/>
    <property type="evidence" value="ECO:0007669"/>
    <property type="project" value="TreeGrafter"/>
</dbReference>
<dbReference type="SUPFAM" id="SSF52540">
    <property type="entry name" value="P-loop containing nucleoside triphosphate hydrolases"/>
    <property type="match status" value="1"/>
</dbReference>
<comment type="subcellular location">
    <subcellularLocation>
        <location evidence="1">Cytoplasm</location>
    </subcellularLocation>
</comment>
<dbReference type="GO" id="GO:0000922">
    <property type="term" value="C:spindle pole"/>
    <property type="evidence" value="ECO:0007669"/>
    <property type="project" value="TreeGrafter"/>
</dbReference>
<dbReference type="PROSITE" id="PS50096">
    <property type="entry name" value="IQ"/>
    <property type="match status" value="17"/>
</dbReference>
<reference evidence="9" key="1">
    <citation type="submission" date="2020-04" db="EMBL/GenBank/DDBJ databases">
        <title>Hybrid Assembly of Korean Phytophthora infestans isolates.</title>
        <authorList>
            <person name="Prokchorchik M."/>
            <person name="Lee Y."/>
            <person name="Seo J."/>
            <person name="Cho J.-H."/>
            <person name="Park Y.-E."/>
            <person name="Jang D.-C."/>
            <person name="Im J.-S."/>
            <person name="Choi J.-G."/>
            <person name="Park H.-J."/>
            <person name="Lee G.-B."/>
            <person name="Lee Y.-G."/>
            <person name="Hong S.-Y."/>
            <person name="Cho K."/>
            <person name="Sohn K.H."/>
        </authorList>
    </citation>
    <scope>NUCLEOTIDE SEQUENCE</scope>
    <source>
        <strain evidence="9">KR_1_A1</strain>
    </source>
</reference>
<evidence type="ECO:0000256" key="7">
    <source>
        <dbReference type="SAM" id="SignalP"/>
    </source>
</evidence>
<protein>
    <submittedName>
        <fullName evidence="9">Putative WW domain-containing protein</fullName>
    </submittedName>
</protein>
<keyword evidence="4" id="KW-0112">Calmodulin-binding</keyword>
<dbReference type="Proteomes" id="UP000602510">
    <property type="component" value="Unassembled WGS sequence"/>
</dbReference>
<dbReference type="InterPro" id="IPR035901">
    <property type="entry name" value="GIY-YIG_endonuc_sf"/>
</dbReference>
<sequence length="1594" mass="183644">MSTKFLRTRRLLPFLAAPTALLSVSSAHLEASEPEAAPPAQPAVNFVGVFVEKESAARLRQQFPAKFGSADEPLVVVLRFQPTEEEQEAFAPIFGRAAKLHVKGLAEDDHAQTVLVAVTTETGESLEYEGAAEPAHVTLTSAGGLSAGYSSVLLERLRASDKLRYLLDGDEEINEWTGELPAFESKHLPLFSPFPAVEAKIVKVDAKQSEQLALQGTVCLSSRFDVATGECQAPKAECGFCKFMKAGPCGKEFTAWETCLDNCKKSGDDFIEKCGAQTLALRDCVDANPEYYHVLSDGPDEETEAKHVEDDKHTVDSLRAARFKSVDAAPVSAIWDKAAASRQLAQSLSAPQRPQQQQNASSNQHSVPSIRKTPQVRLRSTKRVSKVPKLSFTKRRGRNAISNQLSLVGVRQVNAGVYLVENVKTGHRYFGTTWDLQNAAAQSFHDLQLGAHPHQALNSSFKQHGEAASGIRFRILEHVRPPSSPKPSVHTDPVTAKRRRVKRLAAGRDADSNDDSFDVRAMERKLAARLRFHQRRVVRRAAYKIVRRFLVIPVLAHAWPIWVRVTEGCALAERTAATVEIQRVARGYMDKVVASNIRRDRAARILQRFMRRCHLILSFRRRARSRLEAKAACVLQRSMREFVARRKARRRRDGVRRWLAARKLQTHVRRHLARRLVARMRLDKRRALAAISVQRTTRGHLARLRVRRLRQRRVDDKAATYIQKMWRGYSTRTKVTLQRSLGGYLAPHRLHNCPLDELRDEAARTIQQAYGRWKARRVREQNEKATTIRVAYRNYVARKFGWAAMTVLSETAMANRIQRIGRRWMFQRGFRCVVTEYRREKAARTIQCCTRQYQARTKLYTLRKKKKCAQAIRLIQSFWRGCRMLLKLRERILKRKRERAARQIQATYRAWIARREYVAIRDMARRNRAATKMQCMFRARQARRELTRRQVVRRLGACENCRSQLATVYHFEAESELCGVCSDEFASVGNTVMETLDVAVYRRILVPLVGAQRAYRTFQDKMRLQLGTCTLCEKKAVRRCCWSCLYGHGVSSNEAKRNGEAALGLTFCRSCDALFHERKPHERKEIERAYAEDAAAVTIQTYYRRFAQRRTLTNLRLARHTAAAKRVQECFRRHRQRRITRAICAAHRQQQLLEESAALTIQRVVRGYLARREVHRLKHERDSAIVIQRAFRRYQVRRVYNAAAVIQSTVRGWLARRVAHALRQERLEKQRNAAACCIQRHVRGFLARRRVLHLRQHNAAVSIQSVWRGFVARCELHVLQLEKQRKFCEDLRARLCVVAAQIAESERVSATRIQTMVRGRQARNELLRRKLQAARSAREQLRDRVVALEVMSAMCIQHHVRERITAPVSRQRLRAQCCARCFLSRRTAKRLRLEKQSAVRIQRAFRYSRAKRRLARLVDDDTATSASAWVELFDEASGYVYYYHTETGESVWERPPKMNYSPEDTPRENVGEWVEYWDENVGTSYFYNVKTGEATWTTPAGYQSSNQEDAAQAWPTTLEEEKQDVEAYGDQYAPYGYEYAEDQAYYGNNGEDYAYPLEQADNELNEGVDTEYDINYNIYLTQLQQQQQEDQQQQ</sequence>
<dbReference type="InterPro" id="IPR027417">
    <property type="entry name" value="P-loop_NTPase"/>
</dbReference>
<evidence type="ECO:0000256" key="3">
    <source>
        <dbReference type="ARBA" id="ARBA00022737"/>
    </source>
</evidence>
<dbReference type="SMART" id="SM01227">
    <property type="entry name" value="GCK"/>
    <property type="match status" value="1"/>
</dbReference>
<dbReference type="SMART" id="SM00456">
    <property type="entry name" value="WW"/>
    <property type="match status" value="2"/>
</dbReference>
<dbReference type="Pfam" id="PF00612">
    <property type="entry name" value="IQ"/>
    <property type="match status" value="11"/>
</dbReference>
<dbReference type="CDD" id="cd00201">
    <property type="entry name" value="WW"/>
    <property type="match status" value="2"/>
</dbReference>
<feature type="coiled-coil region" evidence="5">
    <location>
        <begin position="1324"/>
        <end position="1351"/>
    </location>
</feature>
<evidence type="ECO:0000256" key="2">
    <source>
        <dbReference type="ARBA" id="ARBA00022490"/>
    </source>
</evidence>
<keyword evidence="5" id="KW-0175">Coiled coil</keyword>
<dbReference type="Gene3D" id="1.10.287.2900">
    <property type="match status" value="1"/>
</dbReference>
<dbReference type="SUPFAM" id="SSF51045">
    <property type="entry name" value="WW domain"/>
    <property type="match status" value="1"/>
</dbReference>
<dbReference type="GO" id="GO:0000278">
    <property type="term" value="P:mitotic cell cycle"/>
    <property type="evidence" value="ECO:0007669"/>
    <property type="project" value="TreeGrafter"/>
</dbReference>
<dbReference type="InterPro" id="IPR051185">
    <property type="entry name" value="ASPM"/>
</dbReference>
<dbReference type="InterPro" id="IPR012891">
    <property type="entry name" value="GCK_dom"/>
</dbReference>
<comment type="caution">
    <text evidence="9">The sequence shown here is derived from an EMBL/GenBank/DDBJ whole genome shotgun (WGS) entry which is preliminary data.</text>
</comment>
<dbReference type="SMART" id="SM00015">
    <property type="entry name" value="IQ"/>
    <property type="match status" value="20"/>
</dbReference>
<feature type="compositionally biased region" description="Low complexity" evidence="6">
    <location>
        <begin position="345"/>
        <end position="366"/>
    </location>
</feature>